<comment type="caution">
    <text evidence="2">The sequence shown here is derived from an EMBL/GenBank/DDBJ whole genome shotgun (WGS) entry which is preliminary data.</text>
</comment>
<gene>
    <name evidence="2" type="ORF">B0H17DRAFT_1335482</name>
</gene>
<evidence type="ECO:0000313" key="2">
    <source>
        <dbReference type="EMBL" id="KAJ7671209.1"/>
    </source>
</evidence>
<keyword evidence="3" id="KW-1185">Reference proteome</keyword>
<name>A0AAD7CZI6_MYCRO</name>
<protein>
    <submittedName>
        <fullName evidence="2">Uncharacterized protein</fullName>
    </submittedName>
</protein>
<feature type="region of interest" description="Disordered" evidence="1">
    <location>
        <begin position="37"/>
        <end position="57"/>
    </location>
</feature>
<sequence length="415" mass="43984">MFSARPMATKTPGRENAIYRGPMTVHGKGKQNLLAPVQPHSVQPQRTKDALSKNPTRLVIARPLGDKTPFPNRDAAASKFATPLPGAQKIAKLVLLDANRPSELKLLHPGATPDSVARPSSTRKHVRAPRSASKQFETPVTTGNHWDVSELDLVVPPAAEPQAPAPPTDDYDEIEYMPPNTLDTQYTPPFEFSLPNYAAVGASLLHLAHSYPHDDTPPPEFDSLPAFDVDAYTCAMPAFARPELQSDDPFLEAPPPKSRPATAASARLTAVTATAARKPLVSAMSRKPLVSAAARKPLASTANKPPISAASASWQPLAPASNKPAASAASNKPQRAASKRAAPNKPLPAASNRPLPIASKTPVVRPVSNKPAPASVPVSRWPVLRRPLSKGAAIVSLVGLEVGAAPEGEEFLFDV</sequence>
<dbReference type="Proteomes" id="UP001221757">
    <property type="component" value="Unassembled WGS sequence"/>
</dbReference>
<feature type="region of interest" description="Disordered" evidence="1">
    <location>
        <begin position="245"/>
        <end position="266"/>
    </location>
</feature>
<feature type="region of interest" description="Disordered" evidence="1">
    <location>
        <begin position="296"/>
        <end position="377"/>
    </location>
</feature>
<proteinExistence type="predicted"/>
<evidence type="ECO:0000313" key="3">
    <source>
        <dbReference type="Proteomes" id="UP001221757"/>
    </source>
</evidence>
<feature type="region of interest" description="Disordered" evidence="1">
    <location>
        <begin position="1"/>
        <end position="21"/>
    </location>
</feature>
<feature type="compositionally biased region" description="Polar residues" evidence="1">
    <location>
        <begin position="132"/>
        <end position="143"/>
    </location>
</feature>
<dbReference type="AlphaFoldDB" id="A0AAD7CZI6"/>
<feature type="compositionally biased region" description="Low complexity" evidence="1">
    <location>
        <begin position="318"/>
        <end position="333"/>
    </location>
</feature>
<evidence type="ECO:0000256" key="1">
    <source>
        <dbReference type="SAM" id="MobiDB-lite"/>
    </source>
</evidence>
<reference evidence="2" key="1">
    <citation type="submission" date="2023-03" db="EMBL/GenBank/DDBJ databases">
        <title>Massive genome expansion in bonnet fungi (Mycena s.s.) driven by repeated elements and novel gene families across ecological guilds.</title>
        <authorList>
            <consortium name="Lawrence Berkeley National Laboratory"/>
            <person name="Harder C.B."/>
            <person name="Miyauchi S."/>
            <person name="Viragh M."/>
            <person name="Kuo A."/>
            <person name="Thoen E."/>
            <person name="Andreopoulos B."/>
            <person name="Lu D."/>
            <person name="Skrede I."/>
            <person name="Drula E."/>
            <person name="Henrissat B."/>
            <person name="Morin E."/>
            <person name="Kohler A."/>
            <person name="Barry K."/>
            <person name="LaButti K."/>
            <person name="Morin E."/>
            <person name="Salamov A."/>
            <person name="Lipzen A."/>
            <person name="Mereny Z."/>
            <person name="Hegedus B."/>
            <person name="Baldrian P."/>
            <person name="Stursova M."/>
            <person name="Weitz H."/>
            <person name="Taylor A."/>
            <person name="Grigoriev I.V."/>
            <person name="Nagy L.G."/>
            <person name="Martin F."/>
            <person name="Kauserud H."/>
        </authorList>
    </citation>
    <scope>NUCLEOTIDE SEQUENCE</scope>
    <source>
        <strain evidence="2">CBHHK067</strain>
    </source>
</reference>
<accession>A0AAD7CZI6</accession>
<organism evidence="2 3">
    <name type="scientific">Mycena rosella</name>
    <name type="common">Pink bonnet</name>
    <name type="synonym">Agaricus rosellus</name>
    <dbReference type="NCBI Taxonomy" id="1033263"/>
    <lineage>
        <taxon>Eukaryota</taxon>
        <taxon>Fungi</taxon>
        <taxon>Dikarya</taxon>
        <taxon>Basidiomycota</taxon>
        <taxon>Agaricomycotina</taxon>
        <taxon>Agaricomycetes</taxon>
        <taxon>Agaricomycetidae</taxon>
        <taxon>Agaricales</taxon>
        <taxon>Marasmiineae</taxon>
        <taxon>Mycenaceae</taxon>
        <taxon>Mycena</taxon>
    </lineage>
</organism>
<feature type="region of interest" description="Disordered" evidence="1">
    <location>
        <begin position="105"/>
        <end position="143"/>
    </location>
</feature>
<dbReference type="EMBL" id="JARKIE010000174">
    <property type="protein sequence ID" value="KAJ7671209.1"/>
    <property type="molecule type" value="Genomic_DNA"/>
</dbReference>